<dbReference type="SUPFAM" id="SSF54928">
    <property type="entry name" value="RNA-binding domain, RBD"/>
    <property type="match status" value="1"/>
</dbReference>
<dbReference type="Pfam" id="PF00076">
    <property type="entry name" value="RRM_1"/>
    <property type="match status" value="1"/>
</dbReference>
<evidence type="ECO:0000256" key="7">
    <source>
        <dbReference type="SAM" id="MobiDB-lite"/>
    </source>
</evidence>
<dbReference type="PROSITE" id="PS50102">
    <property type="entry name" value="RRM"/>
    <property type="match status" value="1"/>
</dbReference>
<evidence type="ECO:0000256" key="6">
    <source>
        <dbReference type="PROSITE-ProRule" id="PRU00176"/>
    </source>
</evidence>
<dbReference type="Pfam" id="PF12353">
    <property type="entry name" value="eIF3g"/>
    <property type="match status" value="1"/>
</dbReference>
<accession>A0ABM1N521</accession>
<feature type="compositionally biased region" description="Gly residues" evidence="7">
    <location>
        <begin position="159"/>
        <end position="169"/>
    </location>
</feature>
<dbReference type="CDD" id="cd12408">
    <property type="entry name" value="RRM_eIF3G_like"/>
    <property type="match status" value="1"/>
</dbReference>
<dbReference type="InterPro" id="IPR017334">
    <property type="entry name" value="eIF3_g"/>
</dbReference>
<comment type="similarity">
    <text evidence="5">Belongs to the eIF-3 subunit G family.</text>
</comment>
<comment type="subcellular location">
    <subcellularLocation>
        <location evidence="5">Cytoplasm</location>
    </subcellularLocation>
</comment>
<feature type="compositionally biased region" description="Basic and acidic residues" evidence="7">
    <location>
        <begin position="195"/>
        <end position="212"/>
    </location>
</feature>
<feature type="domain" description="RRM" evidence="8">
    <location>
        <begin position="212"/>
        <end position="290"/>
    </location>
</feature>
<evidence type="ECO:0000313" key="9">
    <source>
        <dbReference type="Proteomes" id="UP000695000"/>
    </source>
</evidence>
<dbReference type="Proteomes" id="UP000695000">
    <property type="component" value="Unplaced"/>
</dbReference>
<comment type="subunit">
    <text evidence="5">Component of the eukaryotic translation initiation factor 3 (eIF-3) complex.</text>
</comment>
<evidence type="ECO:0000256" key="1">
    <source>
        <dbReference type="ARBA" id="ARBA00022490"/>
    </source>
</evidence>
<dbReference type="HAMAP" id="MF_03006">
    <property type="entry name" value="eIF3g"/>
    <property type="match status" value="1"/>
</dbReference>
<evidence type="ECO:0000256" key="4">
    <source>
        <dbReference type="ARBA" id="ARBA00022917"/>
    </source>
</evidence>
<dbReference type="InterPro" id="IPR035979">
    <property type="entry name" value="RBD_domain_sf"/>
</dbReference>
<dbReference type="InterPro" id="IPR012677">
    <property type="entry name" value="Nucleotide-bd_a/b_plait_sf"/>
</dbReference>
<evidence type="ECO:0000256" key="5">
    <source>
        <dbReference type="HAMAP-Rule" id="MF_03006"/>
    </source>
</evidence>
<organism evidence="9 10">
    <name type="scientific">Nicrophorus vespilloides</name>
    <name type="common">Boreal carrion beetle</name>
    <dbReference type="NCBI Taxonomy" id="110193"/>
    <lineage>
        <taxon>Eukaryota</taxon>
        <taxon>Metazoa</taxon>
        <taxon>Ecdysozoa</taxon>
        <taxon>Arthropoda</taxon>
        <taxon>Hexapoda</taxon>
        <taxon>Insecta</taxon>
        <taxon>Pterygota</taxon>
        <taxon>Neoptera</taxon>
        <taxon>Endopterygota</taxon>
        <taxon>Coleoptera</taxon>
        <taxon>Polyphaga</taxon>
        <taxon>Staphyliniformia</taxon>
        <taxon>Silphidae</taxon>
        <taxon>Nicrophorinae</taxon>
        <taxon>Nicrophorus</taxon>
    </lineage>
</organism>
<dbReference type="GeneID" id="108566516"/>
<dbReference type="InterPro" id="IPR034240">
    <property type="entry name" value="eIF3G_RRM"/>
</dbReference>
<evidence type="ECO:0000259" key="8">
    <source>
        <dbReference type="PROSITE" id="PS50102"/>
    </source>
</evidence>
<feature type="compositionally biased region" description="Low complexity" evidence="7">
    <location>
        <begin position="170"/>
        <end position="180"/>
    </location>
</feature>
<dbReference type="CDD" id="cd12933">
    <property type="entry name" value="eIF3G"/>
    <property type="match status" value="1"/>
</dbReference>
<keyword evidence="3 6" id="KW-0694">RNA-binding</keyword>
<protein>
    <recommendedName>
        <fullName evidence="5">Eukaryotic translation initiation factor 3 subunit G</fullName>
        <shortName evidence="5">eIF3g</shortName>
    </recommendedName>
    <alternativeName>
        <fullName evidence="5">Eukaryotic translation initiation factor 3 RNA-binding subunit</fullName>
        <shortName evidence="5">eIF-3 RNA-binding subunit</shortName>
    </alternativeName>
    <alternativeName>
        <fullName evidence="5">Eukaryotic translation initiation factor 3 subunit 4</fullName>
    </alternativeName>
</protein>
<keyword evidence="2 5" id="KW-0396">Initiation factor</keyword>
<dbReference type="InterPro" id="IPR024675">
    <property type="entry name" value="eIF3g_N"/>
</dbReference>
<feature type="region of interest" description="Disordered" evidence="7">
    <location>
        <begin position="149"/>
        <end position="212"/>
    </location>
</feature>
<dbReference type="GO" id="GO:0003743">
    <property type="term" value="F:translation initiation factor activity"/>
    <property type="evidence" value="ECO:0007669"/>
    <property type="project" value="UniProtKB-KW"/>
</dbReference>
<dbReference type="InterPro" id="IPR000504">
    <property type="entry name" value="RRM_dom"/>
</dbReference>
<keyword evidence="9" id="KW-1185">Reference proteome</keyword>
<dbReference type="SMART" id="SM00360">
    <property type="entry name" value="RRM"/>
    <property type="match status" value="1"/>
</dbReference>
<sequence>MPVAEGIKSSWAEEVELEGGTLPPSTEVRENGMKIVTDYKYNSDDKKVKIVRTYKIEKRIVSKTIASRKCWHKFGESQDDKPGPNPATTIVAEDVYMQYITSKEEEKTEDDGLDKLKSMGDKNVVKCRNCQGDHWTSKCPWKDTILAGGKPADDKKGPTVGGGGAGSSGGPSISAPGDGPKTAPSKYIPPSMRDGAPKRSDNPNMPRRDDASAIRISNLSESTTETDLEDLVRSFGPLQKLYLAKDKLTGQCKGFAYIHFKFRTDAAKAIATLNGYGYDHLILIVDWSKPHTTAQ</sequence>
<keyword evidence="1 5" id="KW-0963">Cytoplasm</keyword>
<name>A0ABM1N521_NICVS</name>
<dbReference type="Gene3D" id="3.30.70.330">
    <property type="match status" value="1"/>
</dbReference>
<dbReference type="PANTHER" id="PTHR10352">
    <property type="entry name" value="EUKARYOTIC TRANSLATION INITIATION FACTOR 3 SUBUNIT G"/>
    <property type="match status" value="1"/>
</dbReference>
<evidence type="ECO:0000256" key="3">
    <source>
        <dbReference type="ARBA" id="ARBA00022884"/>
    </source>
</evidence>
<keyword evidence="4 5" id="KW-0648">Protein biosynthesis</keyword>
<reference evidence="10" key="1">
    <citation type="submission" date="2025-08" db="UniProtKB">
        <authorList>
            <consortium name="RefSeq"/>
        </authorList>
    </citation>
    <scope>IDENTIFICATION</scope>
    <source>
        <tissue evidence="10">Whole Larva</tissue>
    </source>
</reference>
<dbReference type="PIRSF" id="PIRSF037949">
    <property type="entry name" value="Transl_init_eIF-3_RNA-bind"/>
    <property type="match status" value="1"/>
</dbReference>
<gene>
    <name evidence="10" type="primary">LOC108566516</name>
</gene>
<evidence type="ECO:0000256" key="2">
    <source>
        <dbReference type="ARBA" id="ARBA00022540"/>
    </source>
</evidence>
<dbReference type="RefSeq" id="XP_017781921.1">
    <property type="nucleotide sequence ID" value="XM_017926432.1"/>
</dbReference>
<comment type="function">
    <text evidence="5">RNA-binding component of the eukaryotic translation initiation factor 3 (eIF-3) complex, which is involved in protein synthesis of a specialized repertoire of mRNAs and, together with other initiation factors, stimulates binding of mRNA and methionyl-tRNAi to the 40S ribosome. The eIF-3 complex specifically targets and initiates translation of a subset of mRNAs involved in cell proliferation. This subunit can bind 18S rRNA.</text>
</comment>
<evidence type="ECO:0000313" key="10">
    <source>
        <dbReference type="RefSeq" id="XP_017781921.1"/>
    </source>
</evidence>
<proteinExistence type="inferred from homology"/>